<proteinExistence type="predicted"/>
<dbReference type="AlphaFoldDB" id="A0A1H5UFD8"/>
<feature type="region of interest" description="Disordered" evidence="1">
    <location>
        <begin position="1"/>
        <end position="20"/>
    </location>
</feature>
<dbReference type="Proteomes" id="UP000236751">
    <property type="component" value="Unassembled WGS sequence"/>
</dbReference>
<gene>
    <name evidence="2" type="ORF">SAMN05216403_10794</name>
</gene>
<evidence type="ECO:0000313" key="2">
    <source>
        <dbReference type="EMBL" id="SEF73775.1"/>
    </source>
</evidence>
<organism evidence="2 3">
    <name type="scientific">Nitrosospira multiformis (strain ATCC 25196 / NCIMB 11849 / C 71)</name>
    <dbReference type="NCBI Taxonomy" id="323848"/>
    <lineage>
        <taxon>Bacteria</taxon>
        <taxon>Pseudomonadati</taxon>
        <taxon>Pseudomonadota</taxon>
        <taxon>Betaproteobacteria</taxon>
        <taxon>Nitrosomonadales</taxon>
        <taxon>Nitrosomonadaceae</taxon>
        <taxon>Nitrosospira</taxon>
    </lineage>
</organism>
<accession>A0A1H5UFD8</accession>
<reference evidence="2 3" key="1">
    <citation type="submission" date="2016-10" db="EMBL/GenBank/DDBJ databases">
        <authorList>
            <person name="de Groot N.N."/>
        </authorList>
    </citation>
    <scope>NUCLEOTIDE SEQUENCE [LARGE SCALE GENOMIC DNA]</scope>
    <source>
        <strain evidence="2 3">Nl13</strain>
    </source>
</reference>
<evidence type="ECO:0000313" key="3">
    <source>
        <dbReference type="Proteomes" id="UP000236751"/>
    </source>
</evidence>
<name>A0A1H5UFD8_NITMU</name>
<dbReference type="EMBL" id="FNVK01000007">
    <property type="protein sequence ID" value="SEF73775.1"/>
    <property type="molecule type" value="Genomic_DNA"/>
</dbReference>
<protein>
    <submittedName>
        <fullName evidence="2">Uncharacterized protein</fullName>
    </submittedName>
</protein>
<evidence type="ECO:0000256" key="1">
    <source>
        <dbReference type="SAM" id="MobiDB-lite"/>
    </source>
</evidence>
<sequence length="94" mass="10581">MLKNRRGKAGNGQDSVRKSARKIECRGRRWQAIATYVANDSIAGKGQIRLTLCVINTRLSVIAVVMQGASCGRDFMINLIFRFRRYRYISGLSA</sequence>